<evidence type="ECO:0000313" key="1">
    <source>
        <dbReference type="EMBL" id="AYB31995.1"/>
    </source>
</evidence>
<dbReference type="RefSeq" id="WP_119755256.1">
    <property type="nucleotide sequence ID" value="NZ_CP032382.1"/>
</dbReference>
<protein>
    <submittedName>
        <fullName evidence="1">Conjugative transposon protein TraN</fullName>
    </submittedName>
</protein>
<evidence type="ECO:0000313" key="2">
    <source>
        <dbReference type="Proteomes" id="UP000266183"/>
    </source>
</evidence>
<proteinExistence type="predicted"/>
<dbReference type="AlphaFoldDB" id="A0A385SPV9"/>
<keyword evidence="2" id="KW-1185">Reference proteome</keyword>
<sequence length="273" mass="30415">MLLKLKCLVTTVLLNTILLYSFAQPLVEVSSNKTSTIVFPASITTVDRGSRDVLAQKAKGVDNVLHLKAARVNFKETNLTVITTDGTLHVFMIRYSDKPGTLTVNAHGNTPSESPASPIQFVSEMTSSELKSHVENILNNPSGHSMKGASHFDMRLALQDIYIEGNTLFFHLKLANNSNIPFHTDVLRFYVKDKKKPKRTATQEVSQMPIYHYGNAFVINGKSTEELVYALPKFTIPDAKMLTIELMEKNGGRHLHLKIKNKSLLKAQPIPVD</sequence>
<dbReference type="OrthoDB" id="1038500at2"/>
<dbReference type="KEGG" id="chk:D4L85_16115"/>
<reference evidence="2" key="1">
    <citation type="submission" date="2018-09" db="EMBL/GenBank/DDBJ databases">
        <title>Chryseolinea sp. KIS68-18 isolated from soil.</title>
        <authorList>
            <person name="Weon H.-Y."/>
            <person name="Kwon S.-W."/>
            <person name="Lee S.A."/>
        </authorList>
    </citation>
    <scope>NUCLEOTIDE SEQUENCE [LARGE SCALE GENOMIC DNA]</scope>
    <source>
        <strain evidence="2">KIS68-18</strain>
    </source>
</reference>
<dbReference type="InterPro" id="IPR022298">
    <property type="entry name" value="Conjug_transposon_TraN"/>
</dbReference>
<accession>A0A385SPV9</accession>
<organism evidence="1 2">
    <name type="scientific">Chryseolinea soli</name>
    <dbReference type="NCBI Taxonomy" id="2321403"/>
    <lineage>
        <taxon>Bacteria</taxon>
        <taxon>Pseudomonadati</taxon>
        <taxon>Bacteroidota</taxon>
        <taxon>Cytophagia</taxon>
        <taxon>Cytophagales</taxon>
        <taxon>Fulvivirgaceae</taxon>
        <taxon>Chryseolinea</taxon>
    </lineage>
</organism>
<name>A0A385SPV9_9BACT</name>
<gene>
    <name evidence="1" type="primary">traN</name>
    <name evidence="1" type="ORF">D4L85_16115</name>
</gene>
<dbReference type="NCBIfam" id="TIGR03780">
    <property type="entry name" value="Bac_Flav_CT_N"/>
    <property type="match status" value="1"/>
</dbReference>
<dbReference type="Proteomes" id="UP000266183">
    <property type="component" value="Chromosome"/>
</dbReference>
<dbReference type="EMBL" id="CP032382">
    <property type="protein sequence ID" value="AYB31995.1"/>
    <property type="molecule type" value="Genomic_DNA"/>
</dbReference>
<dbReference type="Pfam" id="PF13595">
    <property type="entry name" value="DUF4138"/>
    <property type="match status" value="1"/>
</dbReference>